<comment type="caution">
    <text evidence="3">The sequence shown here is derived from an EMBL/GenBank/DDBJ whole genome shotgun (WGS) entry which is preliminary data.</text>
</comment>
<sequence>MRRASFLVLSHVLHYVARRLWALLPGESTLPLLACDVATRALSPQDALEHVWSRNSNEPMCLDDASDRPILLLRTCRARQQGTMHDTRSREGDINGQLQSRPRAGGTGSGARAQGERGRVRESEGVQTRYEREAARGMAPLSVGSGAESSGGRGATSGRGSACCDGVPHVQATGRAAAVCAGSGAEASGADGTGRWEHWQHAAVHAAAARARAGDRTSDGGMPKRGCRSERRWRGGWAAARRSAHSDGACGGAACAVVRWCHVHIQVTSARMSNGGRRAIERVIQNLETLLVSLGTWRPGVFPSPWLSEEWTPPFPTSLPELRPDGTKVGPVALRHDPSARRVTSRRVALHRDPSPLSTCRVSCRSAPSYPLPYSREDPDTPIYAAARGPLMSSFNPASGFVTVSRSLLENNLRTLLRLQNQVDPEEQRHLTELLGYLQQDAQIRLLTPAPPPTADPPPPTFVAPSACWEDTQNRQSTPSPSCAADLLPSAASAASHSPLLPDRESLSLEDLGRSAPGMHSEAPVYTHNPEGESEISDQEDSEEEVPVRRSQRLQTLQQQAEEEPQRVEEEPQQVVGAGGDGNPAGNPDPMACKHGAKKLPSWNVLAQPFLPETQETDAFLAFLGAWSSFIPGKKAPLRHGSSGVSETDKPDFSRLTSWARDIMWELAFAEAKAMLQPN</sequence>
<feature type="compositionally biased region" description="Basic and acidic residues" evidence="1">
    <location>
        <begin position="114"/>
        <end position="135"/>
    </location>
</feature>
<evidence type="ECO:0000256" key="2">
    <source>
        <dbReference type="SAM" id="SignalP"/>
    </source>
</evidence>
<dbReference type="Proteomes" id="UP000298327">
    <property type="component" value="Unassembled WGS sequence"/>
</dbReference>
<feature type="compositionally biased region" description="Acidic residues" evidence="1">
    <location>
        <begin position="532"/>
        <end position="545"/>
    </location>
</feature>
<name>A0A4Y9YFF7_9AGAM</name>
<evidence type="ECO:0000256" key="1">
    <source>
        <dbReference type="SAM" id="MobiDB-lite"/>
    </source>
</evidence>
<feature type="region of interest" description="Disordered" evidence="1">
    <location>
        <begin position="511"/>
        <end position="591"/>
    </location>
</feature>
<dbReference type="EMBL" id="SEOQ01000517">
    <property type="protein sequence ID" value="TFY61296.1"/>
    <property type="molecule type" value="Genomic_DNA"/>
</dbReference>
<protein>
    <submittedName>
        <fullName evidence="3">Uncharacterized protein</fullName>
    </submittedName>
</protein>
<evidence type="ECO:0000313" key="3">
    <source>
        <dbReference type="EMBL" id="TFY61296.1"/>
    </source>
</evidence>
<feature type="region of interest" description="Disordered" evidence="1">
    <location>
        <begin position="81"/>
        <end position="160"/>
    </location>
</feature>
<organism evidence="3 4">
    <name type="scientific">Dentipellis fragilis</name>
    <dbReference type="NCBI Taxonomy" id="205917"/>
    <lineage>
        <taxon>Eukaryota</taxon>
        <taxon>Fungi</taxon>
        <taxon>Dikarya</taxon>
        <taxon>Basidiomycota</taxon>
        <taxon>Agaricomycotina</taxon>
        <taxon>Agaricomycetes</taxon>
        <taxon>Russulales</taxon>
        <taxon>Hericiaceae</taxon>
        <taxon>Dentipellis</taxon>
    </lineage>
</organism>
<accession>A0A4Y9YFF7</accession>
<dbReference type="AlphaFoldDB" id="A0A4Y9YFF7"/>
<evidence type="ECO:0000313" key="4">
    <source>
        <dbReference type="Proteomes" id="UP000298327"/>
    </source>
</evidence>
<reference evidence="3 4" key="1">
    <citation type="submission" date="2019-02" db="EMBL/GenBank/DDBJ databases">
        <title>Genome sequencing of the rare red list fungi Dentipellis fragilis.</title>
        <authorList>
            <person name="Buettner E."/>
            <person name="Kellner H."/>
        </authorList>
    </citation>
    <scope>NUCLEOTIDE SEQUENCE [LARGE SCALE GENOMIC DNA]</scope>
    <source>
        <strain evidence="3 4">DSM 105465</strain>
    </source>
</reference>
<feature type="signal peptide" evidence="2">
    <location>
        <begin position="1"/>
        <end position="22"/>
    </location>
</feature>
<keyword evidence="2" id="KW-0732">Signal</keyword>
<gene>
    <name evidence="3" type="ORF">EVG20_g7111</name>
</gene>
<feature type="region of interest" description="Disordered" evidence="1">
    <location>
        <begin position="447"/>
        <end position="486"/>
    </location>
</feature>
<feature type="compositionally biased region" description="Pro residues" evidence="1">
    <location>
        <begin position="449"/>
        <end position="462"/>
    </location>
</feature>
<feature type="chain" id="PRO_5021321178" evidence="2">
    <location>
        <begin position="23"/>
        <end position="679"/>
    </location>
</feature>
<keyword evidence="4" id="KW-1185">Reference proteome</keyword>
<proteinExistence type="predicted"/>